<reference evidence="3" key="1">
    <citation type="submission" date="2025-08" db="UniProtKB">
        <authorList>
            <consortium name="RefSeq"/>
        </authorList>
    </citation>
    <scope>IDENTIFICATION</scope>
    <source>
        <tissue evidence="3">Muscle</tissue>
    </source>
</reference>
<dbReference type="PANTHER" id="PTHR43802">
    <property type="entry name" value="ENOYL-COA HYDRATASE"/>
    <property type="match status" value="1"/>
</dbReference>
<dbReference type="Pfam" id="PF00378">
    <property type="entry name" value="ECH_1"/>
    <property type="match status" value="1"/>
</dbReference>
<comment type="similarity">
    <text evidence="1">Belongs to the enoyl-CoA hydratase/isomerase family.</text>
</comment>
<dbReference type="InterPro" id="IPR001753">
    <property type="entry name" value="Enoyl-CoA_hydra/iso"/>
</dbReference>
<proteinExistence type="inferred from homology"/>
<gene>
    <name evidence="3" type="primary">LOC106475813</name>
</gene>
<dbReference type="PANTHER" id="PTHR43802:SF1">
    <property type="entry name" value="IP11341P-RELATED"/>
    <property type="match status" value="1"/>
</dbReference>
<evidence type="ECO:0000313" key="2">
    <source>
        <dbReference type="Proteomes" id="UP000694941"/>
    </source>
</evidence>
<dbReference type="Gene3D" id="1.10.287.2460">
    <property type="match status" value="1"/>
</dbReference>
<sequence>MSSINSSSSPYPFLFAVLGVPLIDGGTARLPHLIGLSRALDLILTGRQVSAKEAFEIGLANRLVACGTSLGQAVNLASSLVKFPQKCLRVDRRSTYYSSFEAKSLTDALRFEWEHGKSIITEESISGAQKFMEGVGRHGKFHLDQTKTTKES</sequence>
<evidence type="ECO:0000313" key="3">
    <source>
        <dbReference type="RefSeq" id="XP_013791941.1"/>
    </source>
</evidence>
<protein>
    <submittedName>
        <fullName evidence="3">Uncharacterized protein LOC106475813</fullName>
    </submittedName>
</protein>
<accession>A0ABM1C072</accession>
<dbReference type="Gene3D" id="3.90.226.10">
    <property type="entry name" value="2-enoyl-CoA Hydratase, Chain A, domain 1"/>
    <property type="match status" value="1"/>
</dbReference>
<dbReference type="CDD" id="cd06558">
    <property type="entry name" value="crotonase-like"/>
    <property type="match status" value="1"/>
</dbReference>
<dbReference type="Proteomes" id="UP000694941">
    <property type="component" value="Unplaced"/>
</dbReference>
<dbReference type="SUPFAM" id="SSF52096">
    <property type="entry name" value="ClpP/crotonase"/>
    <property type="match status" value="1"/>
</dbReference>
<dbReference type="RefSeq" id="XP_013791941.1">
    <property type="nucleotide sequence ID" value="XM_013936487.2"/>
</dbReference>
<evidence type="ECO:0000256" key="1">
    <source>
        <dbReference type="ARBA" id="ARBA00005254"/>
    </source>
</evidence>
<name>A0ABM1C072_LIMPO</name>
<keyword evidence="2" id="KW-1185">Reference proteome</keyword>
<dbReference type="InterPro" id="IPR029045">
    <property type="entry name" value="ClpP/crotonase-like_dom_sf"/>
</dbReference>
<dbReference type="GeneID" id="106475813"/>
<organism evidence="2 3">
    <name type="scientific">Limulus polyphemus</name>
    <name type="common">Atlantic horseshoe crab</name>
    <dbReference type="NCBI Taxonomy" id="6850"/>
    <lineage>
        <taxon>Eukaryota</taxon>
        <taxon>Metazoa</taxon>
        <taxon>Ecdysozoa</taxon>
        <taxon>Arthropoda</taxon>
        <taxon>Chelicerata</taxon>
        <taxon>Merostomata</taxon>
        <taxon>Xiphosura</taxon>
        <taxon>Limulidae</taxon>
        <taxon>Limulus</taxon>
    </lineage>
</organism>